<dbReference type="Gene3D" id="2.70.9.20">
    <property type="entry name" value="Major capsid protein Vp54"/>
    <property type="match status" value="1"/>
</dbReference>
<evidence type="ECO:0000259" key="2">
    <source>
        <dbReference type="Pfam" id="PF16903"/>
    </source>
</evidence>
<dbReference type="EMBL" id="MN739746">
    <property type="protein sequence ID" value="QHT24541.1"/>
    <property type="molecule type" value="Genomic_DNA"/>
</dbReference>
<name>A0A6C0E7D3_9ZZZZ</name>
<accession>A0A6C0E7D3</accession>
<dbReference type="InterPro" id="IPR007542">
    <property type="entry name" value="MCP_C"/>
</dbReference>
<dbReference type="Pfam" id="PF04451">
    <property type="entry name" value="Capsid_NCLDV"/>
    <property type="match status" value="1"/>
</dbReference>
<proteinExistence type="predicted"/>
<dbReference type="SUPFAM" id="SSF49749">
    <property type="entry name" value="Group II dsDNA viruses VP"/>
    <property type="match status" value="2"/>
</dbReference>
<dbReference type="InterPro" id="IPR031654">
    <property type="entry name" value="Capsid_N"/>
</dbReference>
<dbReference type="Gene3D" id="2.70.9.10">
    <property type="entry name" value="Adenovirus Type 2 Hexon, domain 4"/>
    <property type="match status" value="1"/>
</dbReference>
<feature type="domain" description="Major capsid protein N-terminal" evidence="2">
    <location>
        <begin position="25"/>
        <end position="230"/>
    </location>
</feature>
<dbReference type="GO" id="GO:0005198">
    <property type="term" value="F:structural molecule activity"/>
    <property type="evidence" value="ECO:0007669"/>
    <property type="project" value="InterPro"/>
</dbReference>
<reference evidence="3" key="1">
    <citation type="journal article" date="2020" name="Nature">
        <title>Giant virus diversity and host interactions through global metagenomics.</title>
        <authorList>
            <person name="Schulz F."/>
            <person name="Roux S."/>
            <person name="Paez-Espino D."/>
            <person name="Jungbluth S."/>
            <person name="Walsh D.A."/>
            <person name="Denef V.J."/>
            <person name="McMahon K.D."/>
            <person name="Konstantinidis K.T."/>
            <person name="Eloe-Fadrosh E.A."/>
            <person name="Kyrpides N.C."/>
            <person name="Woyke T."/>
        </authorList>
    </citation>
    <scope>NUCLEOTIDE SEQUENCE</scope>
    <source>
        <strain evidence="3">GVMAG-M-3300023179-150</strain>
    </source>
</reference>
<evidence type="ECO:0008006" key="4">
    <source>
        <dbReference type="Google" id="ProtNLM"/>
    </source>
</evidence>
<dbReference type="InterPro" id="IPR038519">
    <property type="entry name" value="MCP_C_sf"/>
</dbReference>
<sequence length="410" mass="46970">MSGGILQLALYGKQDVFISGNPQITFFKIIYRRHTNFSIEQTEQEFSSDADFGKIATATIARNGDLIHKMYLMLTLPALNQSQDGASWQGYVNSIGHAIIKRVDLVIGGQPIERHYGEWLEMWSELSLTDTQKINFNSMIGKYESDTSLETNALTERTYYIPLQFWFCRNQGLALPLIALTQHEIEVKFEFRPLTEMVKSNVSITSPLDSDSRTVSFVDAKLLIDYVFLDNDERRFFAQQPHEYLIEQIQYQGHKEIEGNTGNQKIRFSFNNPVKELVWGITTDSNLSTHTVTGNNHLKFSSTSGSDTFSTLRIQFNGTDRFAPRKSNYFRTVQPYEHHSANPRKHVYCYSFAIKPEEHQPSGSVNMSRLNNSDFFFTFTQSDVVDSKFKLFAISYNVARIVSGMFGLAY</sequence>
<evidence type="ECO:0000259" key="1">
    <source>
        <dbReference type="Pfam" id="PF04451"/>
    </source>
</evidence>
<feature type="domain" description="Major capsid protein C-terminal" evidence="1">
    <location>
        <begin position="233"/>
        <end position="407"/>
    </location>
</feature>
<evidence type="ECO:0000313" key="3">
    <source>
        <dbReference type="EMBL" id="QHT24541.1"/>
    </source>
</evidence>
<dbReference type="Pfam" id="PF16903">
    <property type="entry name" value="Capsid_N"/>
    <property type="match status" value="1"/>
</dbReference>
<protein>
    <recommendedName>
        <fullName evidence="4">Major capsid protein N-terminal domain-containing protein</fullName>
    </recommendedName>
</protein>
<organism evidence="3">
    <name type="scientific">viral metagenome</name>
    <dbReference type="NCBI Taxonomy" id="1070528"/>
    <lineage>
        <taxon>unclassified sequences</taxon>
        <taxon>metagenomes</taxon>
        <taxon>organismal metagenomes</taxon>
    </lineage>
</organism>
<dbReference type="AlphaFoldDB" id="A0A6C0E7D3"/>
<dbReference type="InterPro" id="IPR016112">
    <property type="entry name" value="VP_dsDNA_II"/>
</dbReference>